<dbReference type="Pfam" id="PF13395">
    <property type="entry name" value="HNH_4"/>
    <property type="match status" value="1"/>
</dbReference>
<protein>
    <recommendedName>
        <fullName evidence="1">HNH nuclease domain-containing protein</fullName>
    </recommendedName>
</protein>
<comment type="caution">
    <text evidence="2">The sequence shown here is derived from an EMBL/GenBank/DDBJ whole genome shotgun (WGS) entry which is preliminary data.</text>
</comment>
<organism evidence="2 3">
    <name type="scientific">Ureaplasma ceti</name>
    <dbReference type="NCBI Taxonomy" id="3119530"/>
    <lineage>
        <taxon>Bacteria</taxon>
        <taxon>Bacillati</taxon>
        <taxon>Mycoplasmatota</taxon>
        <taxon>Mycoplasmoidales</taxon>
        <taxon>Mycoplasmoidaceae</taxon>
        <taxon>Ureaplasma</taxon>
    </lineage>
</organism>
<feature type="domain" description="HNH nuclease" evidence="1">
    <location>
        <begin position="45"/>
        <end position="79"/>
    </location>
</feature>
<dbReference type="Gene3D" id="1.10.30.50">
    <property type="match status" value="1"/>
</dbReference>
<dbReference type="RefSeq" id="WP_353289544.1">
    <property type="nucleotide sequence ID" value="NZ_BAABQM010000001.1"/>
</dbReference>
<evidence type="ECO:0000313" key="3">
    <source>
        <dbReference type="Proteomes" id="UP001449582"/>
    </source>
</evidence>
<reference evidence="2" key="1">
    <citation type="submission" date="2024-02" db="EMBL/GenBank/DDBJ databases">
        <title>Draft genome sequence of new strains in genus Ureaplasma.</title>
        <authorList>
            <person name="Nakajima Y."/>
            <person name="Segawa T."/>
        </authorList>
    </citation>
    <scope>NUCLEOTIDE SEQUENCE [LARGE SCALE GENOMIC DNA]</scope>
    <source>
        <strain evidence="2">OM1</strain>
    </source>
</reference>
<accession>A0ABP9U6G0</accession>
<dbReference type="Proteomes" id="UP001449582">
    <property type="component" value="Unassembled WGS sequence"/>
</dbReference>
<name>A0ABP9U6G0_9BACT</name>
<dbReference type="InterPro" id="IPR003615">
    <property type="entry name" value="HNH_nuc"/>
</dbReference>
<evidence type="ECO:0000259" key="1">
    <source>
        <dbReference type="Pfam" id="PF13395"/>
    </source>
</evidence>
<proteinExistence type="predicted"/>
<sequence>MEINREKAMDLWKERYGDKKEIKDFSGRTILKGSYGQTGSKYGWNIDHILPKAHGGTNKKGNLIICHIETNAEKGDSYPNFVANDSNWQIVNSNGQYKIIKQNSSEINWEEWNYFQPTKSIKKMLSIYNTDKSNNKNRWCGACRITYSLKNNKEDFLYPKYFEDLLNTSDQQTMFVDEENSKIIHLLSWNNLDTKDKISDILENLVVLNTYLSNLQDGWKDLESFQILFTVQDFKHDYGSGVLSYELLDFENKNYWAHNYSDYPLMINYLVKINIPKAEQKWAELISQSKYYDNDDEWYEYDVIKTQLDNNLKNYFKD</sequence>
<dbReference type="CDD" id="cd00085">
    <property type="entry name" value="HNHc"/>
    <property type="match status" value="1"/>
</dbReference>
<dbReference type="EMBL" id="BAABQM010000001">
    <property type="protein sequence ID" value="GAA5414379.1"/>
    <property type="molecule type" value="Genomic_DNA"/>
</dbReference>
<gene>
    <name evidence="2" type="ORF">UREOM_0900</name>
</gene>
<evidence type="ECO:0000313" key="2">
    <source>
        <dbReference type="EMBL" id="GAA5414379.1"/>
    </source>
</evidence>
<keyword evidence="3" id="KW-1185">Reference proteome</keyword>